<dbReference type="EMBL" id="BGPR01123232">
    <property type="protein sequence ID" value="GBN26315.1"/>
    <property type="molecule type" value="Genomic_DNA"/>
</dbReference>
<comment type="caution">
    <text evidence="1">The sequence shown here is derived from an EMBL/GenBank/DDBJ whole genome shotgun (WGS) entry which is preliminary data.</text>
</comment>
<name>A0A4Y2MGS4_ARAVE</name>
<sequence length="101" mass="11814">MTRKCFLFRVKIVCTGKRSTVTLYKNFEMQFEENILTLPRGIVFLLDNARSITVRLAKEKLEDLPWQLLQHLPHSLKLASRFITCSVRLNCTREASVSRLM</sequence>
<dbReference type="Proteomes" id="UP000499080">
    <property type="component" value="Unassembled WGS sequence"/>
</dbReference>
<protein>
    <submittedName>
        <fullName evidence="1">Uncharacterized protein</fullName>
    </submittedName>
</protein>
<evidence type="ECO:0000313" key="2">
    <source>
        <dbReference type="Proteomes" id="UP000499080"/>
    </source>
</evidence>
<organism evidence="1 2">
    <name type="scientific">Araneus ventricosus</name>
    <name type="common">Orbweaver spider</name>
    <name type="synonym">Epeira ventricosa</name>
    <dbReference type="NCBI Taxonomy" id="182803"/>
    <lineage>
        <taxon>Eukaryota</taxon>
        <taxon>Metazoa</taxon>
        <taxon>Ecdysozoa</taxon>
        <taxon>Arthropoda</taxon>
        <taxon>Chelicerata</taxon>
        <taxon>Arachnida</taxon>
        <taxon>Araneae</taxon>
        <taxon>Araneomorphae</taxon>
        <taxon>Entelegynae</taxon>
        <taxon>Araneoidea</taxon>
        <taxon>Araneidae</taxon>
        <taxon>Araneus</taxon>
    </lineage>
</organism>
<dbReference type="Gene3D" id="3.30.420.10">
    <property type="entry name" value="Ribonuclease H-like superfamily/Ribonuclease H"/>
    <property type="match status" value="1"/>
</dbReference>
<keyword evidence="2" id="KW-1185">Reference proteome</keyword>
<proteinExistence type="predicted"/>
<reference evidence="1 2" key="1">
    <citation type="journal article" date="2019" name="Sci. Rep.">
        <title>Orb-weaving spider Araneus ventricosus genome elucidates the spidroin gene catalogue.</title>
        <authorList>
            <person name="Kono N."/>
            <person name="Nakamura H."/>
            <person name="Ohtoshi R."/>
            <person name="Moran D.A.P."/>
            <person name="Shinohara A."/>
            <person name="Yoshida Y."/>
            <person name="Fujiwara M."/>
            <person name="Mori M."/>
            <person name="Tomita M."/>
            <person name="Arakawa K."/>
        </authorList>
    </citation>
    <scope>NUCLEOTIDE SEQUENCE [LARGE SCALE GENOMIC DNA]</scope>
</reference>
<dbReference type="GO" id="GO:0003676">
    <property type="term" value="F:nucleic acid binding"/>
    <property type="evidence" value="ECO:0007669"/>
    <property type="project" value="InterPro"/>
</dbReference>
<dbReference type="InterPro" id="IPR036397">
    <property type="entry name" value="RNaseH_sf"/>
</dbReference>
<gene>
    <name evidence="1" type="ORF">AVEN_178237_1</name>
</gene>
<evidence type="ECO:0000313" key="1">
    <source>
        <dbReference type="EMBL" id="GBN26315.1"/>
    </source>
</evidence>
<accession>A0A4Y2MGS4</accession>
<dbReference type="AlphaFoldDB" id="A0A4Y2MGS4"/>